<evidence type="ECO:0000313" key="11">
    <source>
        <dbReference type="EMBL" id="SMO68824.1"/>
    </source>
</evidence>
<reference evidence="11 12" key="1">
    <citation type="submission" date="2017-05" db="EMBL/GenBank/DDBJ databases">
        <authorList>
            <person name="Varghese N."/>
            <person name="Submissions S."/>
        </authorList>
    </citation>
    <scope>NUCLEOTIDE SEQUENCE [LARGE SCALE GENOMIC DNA]</scope>
    <source>
        <strain evidence="11 12">DSM 21194</strain>
    </source>
</reference>
<keyword evidence="11" id="KW-0808">Transferase</keyword>
<dbReference type="AlphaFoldDB" id="A0A521DAS8"/>
<dbReference type="Pfam" id="PF01063">
    <property type="entry name" value="Aminotran_4"/>
    <property type="match status" value="1"/>
</dbReference>
<dbReference type="Gene3D" id="3.20.10.10">
    <property type="entry name" value="D-amino Acid Aminotransferase, subunit A, domain 2"/>
    <property type="match status" value="1"/>
</dbReference>
<keyword evidence="12" id="KW-1185">Reference proteome</keyword>
<dbReference type="GO" id="GO:0008652">
    <property type="term" value="P:amino acid biosynthetic process"/>
    <property type="evidence" value="ECO:0007669"/>
    <property type="project" value="UniProtKB-ARBA"/>
</dbReference>
<keyword evidence="7" id="KW-0663">Pyridoxal phosphate</keyword>
<evidence type="ECO:0000256" key="5">
    <source>
        <dbReference type="ARBA" id="ARBA00009320"/>
    </source>
</evidence>
<comment type="pathway">
    <text evidence="3">Amino-acid biosynthesis; L-valine biosynthesis; L-valine from pyruvate: step 4/4.</text>
</comment>
<dbReference type="RefSeq" id="WP_142714691.1">
    <property type="nucleotide sequence ID" value="NZ_FXTH01000009.1"/>
</dbReference>
<dbReference type="EMBL" id="FXTH01000009">
    <property type="protein sequence ID" value="SMO68824.1"/>
    <property type="molecule type" value="Genomic_DNA"/>
</dbReference>
<dbReference type="FunFam" id="3.20.10.10:FF:000002">
    <property type="entry name" value="D-alanine aminotransferase"/>
    <property type="match status" value="1"/>
</dbReference>
<evidence type="ECO:0000256" key="4">
    <source>
        <dbReference type="ARBA" id="ARBA00005072"/>
    </source>
</evidence>
<comment type="cofactor">
    <cofactor evidence="1">
        <name>pyridoxal 5'-phosphate</name>
        <dbReference type="ChEBI" id="CHEBI:597326"/>
    </cofactor>
</comment>
<dbReference type="Gene3D" id="3.30.470.10">
    <property type="match status" value="1"/>
</dbReference>
<evidence type="ECO:0000256" key="10">
    <source>
        <dbReference type="ARBA" id="ARBA00049229"/>
    </source>
</evidence>
<dbReference type="OrthoDB" id="9805628at2"/>
<dbReference type="InterPro" id="IPR050571">
    <property type="entry name" value="Class-IV_PLP-Dep_Aminotrnsfr"/>
</dbReference>
<protein>
    <recommendedName>
        <fullName evidence="6">branched-chain-amino-acid transaminase</fullName>
        <ecNumber evidence="6">2.6.1.42</ecNumber>
    </recommendedName>
</protein>
<evidence type="ECO:0000256" key="9">
    <source>
        <dbReference type="ARBA" id="ARBA00048798"/>
    </source>
</evidence>
<evidence type="ECO:0000256" key="3">
    <source>
        <dbReference type="ARBA" id="ARBA00004931"/>
    </source>
</evidence>
<accession>A0A521DAS8</accession>
<proteinExistence type="inferred from homology"/>
<dbReference type="Proteomes" id="UP000317593">
    <property type="component" value="Unassembled WGS sequence"/>
</dbReference>
<evidence type="ECO:0000256" key="8">
    <source>
        <dbReference type="ARBA" id="ARBA00048212"/>
    </source>
</evidence>
<dbReference type="InterPro" id="IPR043131">
    <property type="entry name" value="BCAT-like_N"/>
</dbReference>
<sequence>METPDESWILFDGMLKPASSPVIPADSRGLMYGDGAFETIRVYRGSTLLLENHLDRLNRGLHALGMDQLDRTRKKTLEGKLYQLLRKNDLLSRDAIIRLQFWRKGGRGYHAVDGHSRYAAVASVCPDYRQYYPVLATVSTRRIPSGCLPSEGKFTNGINYILAAREAADKGADDALMQTVDGAVSETTIANICWIKGTSIFTPSLQCDLLPGITRNIMLDIVNRNSELEMREGIYSVESLYKAEAVVLCNSVREIMAVSKVDGHVFETDHPVVSELQQLYTAFRIEHSKVLPHTS</sequence>
<name>A0A521DAS8_9BACT</name>
<comment type="pathway">
    <text evidence="2">Amino-acid biosynthesis; L-isoleucine biosynthesis; L-isoleucine from 2-oxobutanoate: step 4/4.</text>
</comment>
<dbReference type="GO" id="GO:0046394">
    <property type="term" value="P:carboxylic acid biosynthetic process"/>
    <property type="evidence" value="ECO:0007669"/>
    <property type="project" value="UniProtKB-ARBA"/>
</dbReference>
<comment type="pathway">
    <text evidence="4">Amino-acid biosynthesis; L-leucine biosynthesis; L-leucine from 3-methyl-2-oxobutanoate: step 4/4.</text>
</comment>
<dbReference type="PANTHER" id="PTHR42743:SF11">
    <property type="entry name" value="AMINODEOXYCHORISMATE LYASE"/>
    <property type="match status" value="1"/>
</dbReference>
<dbReference type="EC" id="2.6.1.42" evidence="6"/>
<evidence type="ECO:0000256" key="1">
    <source>
        <dbReference type="ARBA" id="ARBA00001933"/>
    </source>
</evidence>
<comment type="catalytic activity">
    <reaction evidence="9">
        <text>L-isoleucine + 2-oxoglutarate = (S)-3-methyl-2-oxopentanoate + L-glutamate</text>
        <dbReference type="Rhea" id="RHEA:24801"/>
        <dbReference type="ChEBI" id="CHEBI:16810"/>
        <dbReference type="ChEBI" id="CHEBI:29985"/>
        <dbReference type="ChEBI" id="CHEBI:35146"/>
        <dbReference type="ChEBI" id="CHEBI:58045"/>
        <dbReference type="EC" id="2.6.1.42"/>
    </reaction>
</comment>
<organism evidence="11 12">
    <name type="scientific">Fodinibius sediminis</name>
    <dbReference type="NCBI Taxonomy" id="1214077"/>
    <lineage>
        <taxon>Bacteria</taxon>
        <taxon>Pseudomonadati</taxon>
        <taxon>Balneolota</taxon>
        <taxon>Balneolia</taxon>
        <taxon>Balneolales</taxon>
        <taxon>Balneolaceae</taxon>
        <taxon>Fodinibius</taxon>
    </lineage>
</organism>
<evidence type="ECO:0000256" key="7">
    <source>
        <dbReference type="ARBA" id="ARBA00022898"/>
    </source>
</evidence>
<dbReference type="GO" id="GO:0004084">
    <property type="term" value="F:branched-chain-amino-acid transaminase activity"/>
    <property type="evidence" value="ECO:0007669"/>
    <property type="project" value="UniProtKB-EC"/>
</dbReference>
<evidence type="ECO:0000313" key="12">
    <source>
        <dbReference type="Proteomes" id="UP000317593"/>
    </source>
</evidence>
<keyword evidence="11" id="KW-0032">Aminotransferase</keyword>
<comment type="similarity">
    <text evidence="5">Belongs to the class-IV pyridoxal-phosphate-dependent aminotransferase family.</text>
</comment>
<comment type="catalytic activity">
    <reaction evidence="10">
        <text>L-leucine + 2-oxoglutarate = 4-methyl-2-oxopentanoate + L-glutamate</text>
        <dbReference type="Rhea" id="RHEA:18321"/>
        <dbReference type="ChEBI" id="CHEBI:16810"/>
        <dbReference type="ChEBI" id="CHEBI:17865"/>
        <dbReference type="ChEBI" id="CHEBI:29985"/>
        <dbReference type="ChEBI" id="CHEBI:57427"/>
        <dbReference type="EC" id="2.6.1.42"/>
    </reaction>
</comment>
<dbReference type="PANTHER" id="PTHR42743">
    <property type="entry name" value="AMINO-ACID AMINOTRANSFERASE"/>
    <property type="match status" value="1"/>
</dbReference>
<comment type="catalytic activity">
    <reaction evidence="8">
        <text>L-valine + 2-oxoglutarate = 3-methyl-2-oxobutanoate + L-glutamate</text>
        <dbReference type="Rhea" id="RHEA:24813"/>
        <dbReference type="ChEBI" id="CHEBI:11851"/>
        <dbReference type="ChEBI" id="CHEBI:16810"/>
        <dbReference type="ChEBI" id="CHEBI:29985"/>
        <dbReference type="ChEBI" id="CHEBI:57762"/>
        <dbReference type="EC" id="2.6.1.42"/>
    </reaction>
</comment>
<gene>
    <name evidence="11" type="ORF">SAMN06265218_109104</name>
</gene>
<dbReference type="SUPFAM" id="SSF56752">
    <property type="entry name" value="D-aminoacid aminotransferase-like PLP-dependent enzymes"/>
    <property type="match status" value="1"/>
</dbReference>
<evidence type="ECO:0000256" key="2">
    <source>
        <dbReference type="ARBA" id="ARBA00004824"/>
    </source>
</evidence>
<evidence type="ECO:0000256" key="6">
    <source>
        <dbReference type="ARBA" id="ARBA00013053"/>
    </source>
</evidence>
<dbReference type="InterPro" id="IPR036038">
    <property type="entry name" value="Aminotransferase-like"/>
</dbReference>
<dbReference type="InterPro" id="IPR043132">
    <property type="entry name" value="BCAT-like_C"/>
</dbReference>
<dbReference type="InterPro" id="IPR001544">
    <property type="entry name" value="Aminotrans_IV"/>
</dbReference>